<organism evidence="4 5">
    <name type="scientific">Vibrio gazogenes DSM 21264 = NBRC 103151</name>
    <dbReference type="NCBI Taxonomy" id="1123492"/>
    <lineage>
        <taxon>Bacteria</taxon>
        <taxon>Pseudomonadati</taxon>
        <taxon>Pseudomonadota</taxon>
        <taxon>Gammaproteobacteria</taxon>
        <taxon>Vibrionales</taxon>
        <taxon>Vibrionaceae</taxon>
        <taxon>Vibrio</taxon>
    </lineage>
</organism>
<evidence type="ECO:0000256" key="3">
    <source>
        <dbReference type="HAMAP-Rule" id="MF_00789"/>
    </source>
</evidence>
<keyword evidence="5" id="KW-1185">Reference proteome</keyword>
<feature type="signal peptide" evidence="3">
    <location>
        <begin position="1"/>
        <end position="21"/>
    </location>
</feature>
<dbReference type="PANTHER" id="PTHR38108">
    <property type="entry name" value="UPF0319 PROTEIN YCCT"/>
    <property type="match status" value="1"/>
</dbReference>
<gene>
    <name evidence="4" type="ORF">SAMN02745781_02402</name>
</gene>
<name>A0A1M5C340_VIBGA</name>
<keyword evidence="2 3" id="KW-0732">Signal</keyword>
<accession>A0A1M5C340</accession>
<protein>
    <recommendedName>
        <fullName evidence="3">UPF0319 protein SAMN02745781_02402</fullName>
    </recommendedName>
</protein>
<comment type="similarity">
    <text evidence="1 3">Belongs to the UPF0319 family.</text>
</comment>
<dbReference type="Pfam" id="PF09829">
    <property type="entry name" value="DUF2057"/>
    <property type="match status" value="1"/>
</dbReference>
<dbReference type="EMBL" id="FQUH01000011">
    <property type="protein sequence ID" value="SHF49085.1"/>
    <property type="molecule type" value="Genomic_DNA"/>
</dbReference>
<proteinExistence type="inferred from homology"/>
<evidence type="ECO:0000313" key="4">
    <source>
        <dbReference type="EMBL" id="SHF49085.1"/>
    </source>
</evidence>
<evidence type="ECO:0000256" key="1">
    <source>
        <dbReference type="ARBA" id="ARBA00008490"/>
    </source>
</evidence>
<dbReference type="Proteomes" id="UP000184159">
    <property type="component" value="Unassembled WGS sequence"/>
</dbReference>
<sequence length="221" mass="24565" precursor="true">MNISKTISFTSMILLSSSAMASVTIDLPEAVDVLVANGGKANISSDGFFSSQRKLQLEDGLQQIVFRYEPFFQEGKDNIGVESDVTIAVFNASDAKLTLQVPQYRSSREAREHISQMQWSFTNQDGQKVPVTQDKLLKDGIQFGRNYYTEMSVYNQSGKVASVPEYAPQSGLSGKTVPARSLKASSQTKASASTAETMLHYWYEQADAKTRSRFKQFINQQ</sequence>
<evidence type="ECO:0000313" key="5">
    <source>
        <dbReference type="Proteomes" id="UP000184159"/>
    </source>
</evidence>
<reference evidence="5" key="1">
    <citation type="submission" date="2016-11" db="EMBL/GenBank/DDBJ databases">
        <authorList>
            <person name="Varghese N."/>
            <person name="Submissions S."/>
        </authorList>
    </citation>
    <scope>NUCLEOTIDE SEQUENCE [LARGE SCALE GENOMIC DNA]</scope>
    <source>
        <strain evidence="5">DSM 21264</strain>
    </source>
</reference>
<dbReference type="RefSeq" id="WP_072959606.1">
    <property type="nucleotide sequence ID" value="NZ_FQUH01000011.1"/>
</dbReference>
<dbReference type="InterPro" id="IPR018635">
    <property type="entry name" value="UPF0319"/>
</dbReference>
<feature type="chain" id="PRO_5013407958" description="UPF0319 protein SAMN02745781_02402" evidence="3">
    <location>
        <begin position="22"/>
        <end position="221"/>
    </location>
</feature>
<dbReference type="PANTHER" id="PTHR38108:SF1">
    <property type="entry name" value="UPF0319 PROTEIN YCCT"/>
    <property type="match status" value="1"/>
</dbReference>
<dbReference type="HAMAP" id="MF_00789">
    <property type="entry name" value="UPF0319"/>
    <property type="match status" value="1"/>
</dbReference>
<evidence type="ECO:0000256" key="2">
    <source>
        <dbReference type="ARBA" id="ARBA00022729"/>
    </source>
</evidence>
<dbReference type="AlphaFoldDB" id="A0A1M5C340"/>